<dbReference type="PANTHER" id="PTHR44169:SF5">
    <property type="entry name" value="ENOYL-(ACYL CARRIER) REDUCTASE"/>
    <property type="match status" value="1"/>
</dbReference>
<dbReference type="GO" id="GO:0005783">
    <property type="term" value="C:endoplasmic reticulum"/>
    <property type="evidence" value="ECO:0007669"/>
    <property type="project" value="TreeGrafter"/>
</dbReference>
<evidence type="ECO:0000313" key="4">
    <source>
        <dbReference type="EnsemblPlants" id="OB12G26530.1"/>
    </source>
</evidence>
<evidence type="ECO:0000256" key="2">
    <source>
        <dbReference type="ARBA" id="ARBA00023002"/>
    </source>
</evidence>
<dbReference type="STRING" id="4533.J3NF95"/>
<dbReference type="EnsemblPlants" id="OB12G26530.1">
    <property type="protein sequence ID" value="OB12G26530.1"/>
    <property type="gene ID" value="OB12G26530"/>
</dbReference>
<dbReference type="HOGENOM" id="CLU_2254269_0_0_1"/>
<dbReference type="OrthoDB" id="2102561at2759"/>
<reference evidence="4" key="2">
    <citation type="submission" date="2013-04" db="UniProtKB">
        <authorList>
            <consortium name="EnsemblPlants"/>
        </authorList>
    </citation>
    <scope>IDENTIFICATION</scope>
</reference>
<organism evidence="4">
    <name type="scientific">Oryza brachyantha</name>
    <name type="common">malo sina</name>
    <dbReference type="NCBI Taxonomy" id="4533"/>
    <lineage>
        <taxon>Eukaryota</taxon>
        <taxon>Viridiplantae</taxon>
        <taxon>Streptophyta</taxon>
        <taxon>Embryophyta</taxon>
        <taxon>Tracheophyta</taxon>
        <taxon>Spermatophyta</taxon>
        <taxon>Magnoliopsida</taxon>
        <taxon>Liliopsida</taxon>
        <taxon>Poales</taxon>
        <taxon>Poaceae</taxon>
        <taxon>BOP clade</taxon>
        <taxon>Oryzoideae</taxon>
        <taxon>Oryzeae</taxon>
        <taxon>Oryzinae</taxon>
        <taxon>Oryza</taxon>
    </lineage>
</organism>
<comment type="similarity">
    <text evidence="1">Belongs to the short-chain dehydrogenases/reductases (SDR) family.</text>
</comment>
<reference evidence="4" key="1">
    <citation type="journal article" date="2013" name="Nat. Commun.">
        <title>Whole-genome sequencing of Oryza brachyantha reveals mechanisms underlying Oryza genome evolution.</title>
        <authorList>
            <person name="Chen J."/>
            <person name="Huang Q."/>
            <person name="Gao D."/>
            <person name="Wang J."/>
            <person name="Lang Y."/>
            <person name="Liu T."/>
            <person name="Li B."/>
            <person name="Bai Z."/>
            <person name="Luis Goicoechea J."/>
            <person name="Liang C."/>
            <person name="Chen C."/>
            <person name="Zhang W."/>
            <person name="Sun S."/>
            <person name="Liao Y."/>
            <person name="Zhang X."/>
            <person name="Yang L."/>
            <person name="Song C."/>
            <person name="Wang M."/>
            <person name="Shi J."/>
            <person name="Liu G."/>
            <person name="Liu J."/>
            <person name="Zhou H."/>
            <person name="Zhou W."/>
            <person name="Yu Q."/>
            <person name="An N."/>
            <person name="Chen Y."/>
            <person name="Cai Q."/>
            <person name="Wang B."/>
            <person name="Liu B."/>
            <person name="Min J."/>
            <person name="Huang Y."/>
            <person name="Wu H."/>
            <person name="Li Z."/>
            <person name="Zhang Y."/>
            <person name="Yin Y."/>
            <person name="Song W."/>
            <person name="Jiang J."/>
            <person name="Jackson S.A."/>
            <person name="Wing R.A."/>
            <person name="Wang J."/>
            <person name="Chen M."/>
        </authorList>
    </citation>
    <scope>NUCLEOTIDE SEQUENCE [LARGE SCALE GENOMIC DNA]</scope>
    <source>
        <strain evidence="4">cv. IRGC 101232</strain>
    </source>
</reference>
<dbReference type="PANTHER" id="PTHR44169">
    <property type="entry name" value="NADPH-DEPENDENT 1-ACYLDIHYDROXYACETONE PHOSPHATE REDUCTASE"/>
    <property type="match status" value="1"/>
</dbReference>
<protein>
    <submittedName>
        <fullName evidence="4">Uncharacterized protein</fullName>
    </submittedName>
</protein>
<dbReference type="InterPro" id="IPR036291">
    <property type="entry name" value="NAD(P)-bd_dom_sf"/>
</dbReference>
<proteinExistence type="inferred from homology"/>
<keyword evidence="5" id="KW-1185">Reference proteome</keyword>
<keyword evidence="3" id="KW-0812">Transmembrane</keyword>
<feature type="transmembrane region" description="Helical" evidence="3">
    <location>
        <begin position="69"/>
        <end position="88"/>
    </location>
</feature>
<keyword evidence="3" id="KW-0472">Membrane</keyword>
<sequence length="104" mass="11043">MAPNAVDDEKPVVLVTGCAKGGIGYEYCQAFSSLGCRVVATDAGSATDAGVFARHVARRVMSPRPPREIVYGSMTALFAALAAAPLWARDAFFANRFGLAKMMR</sequence>
<keyword evidence="3" id="KW-1133">Transmembrane helix</keyword>
<dbReference type="SUPFAM" id="SSF51735">
    <property type="entry name" value="NAD(P)-binding Rossmann-fold domains"/>
    <property type="match status" value="1"/>
</dbReference>
<evidence type="ECO:0000256" key="3">
    <source>
        <dbReference type="SAM" id="Phobius"/>
    </source>
</evidence>
<accession>J3NF95</accession>
<evidence type="ECO:0000313" key="5">
    <source>
        <dbReference type="Proteomes" id="UP000006038"/>
    </source>
</evidence>
<keyword evidence="2" id="KW-0560">Oxidoreductase</keyword>
<dbReference type="Gramene" id="OB12G26530.1">
    <property type="protein sequence ID" value="OB12G26530.1"/>
    <property type="gene ID" value="OB12G26530"/>
</dbReference>
<dbReference type="GO" id="GO:0016491">
    <property type="term" value="F:oxidoreductase activity"/>
    <property type="evidence" value="ECO:0007669"/>
    <property type="project" value="UniProtKB-KW"/>
</dbReference>
<dbReference type="Proteomes" id="UP000006038">
    <property type="component" value="Chromosome 12"/>
</dbReference>
<evidence type="ECO:0000256" key="1">
    <source>
        <dbReference type="ARBA" id="ARBA00006484"/>
    </source>
</evidence>
<dbReference type="Gene3D" id="3.40.50.720">
    <property type="entry name" value="NAD(P)-binding Rossmann-like Domain"/>
    <property type="match status" value="1"/>
</dbReference>
<name>J3NF95_ORYBR</name>
<dbReference type="AlphaFoldDB" id="J3NF95"/>